<dbReference type="STRING" id="1161099.SAMN05444817_101157"/>
<feature type="transmembrane region" description="Helical" evidence="1">
    <location>
        <begin position="37"/>
        <end position="57"/>
    </location>
</feature>
<dbReference type="NCBIfam" id="NF009318">
    <property type="entry name" value="PRK12674.2-3"/>
    <property type="match status" value="1"/>
</dbReference>
<dbReference type="RefSeq" id="WP_076598147.1">
    <property type="nucleotide sequence ID" value="NZ_CP046976.1"/>
</dbReference>
<accession>A0A1N7IP28</accession>
<dbReference type="EMBL" id="FTOF01000001">
    <property type="protein sequence ID" value="SIS38812.1"/>
    <property type="molecule type" value="Genomic_DNA"/>
</dbReference>
<dbReference type="Pfam" id="PF03334">
    <property type="entry name" value="PhaG_MnhG_YufB"/>
    <property type="match status" value="1"/>
</dbReference>
<gene>
    <name evidence="2" type="ORF">SAMN05444817_101157</name>
</gene>
<proteinExistence type="predicted"/>
<dbReference type="GO" id="GO:0098662">
    <property type="term" value="P:inorganic cation transmembrane transport"/>
    <property type="evidence" value="ECO:0007669"/>
    <property type="project" value="InterPro"/>
</dbReference>
<dbReference type="InterPro" id="IPR005133">
    <property type="entry name" value="PhaG_MnhG_YufB"/>
</dbReference>
<name>A0A1N7IP28_9CORY</name>
<organism evidence="2 3">
    <name type="scientific">Corynebacterium appendicis CIP 107643</name>
    <dbReference type="NCBI Taxonomy" id="1161099"/>
    <lineage>
        <taxon>Bacteria</taxon>
        <taxon>Bacillati</taxon>
        <taxon>Actinomycetota</taxon>
        <taxon>Actinomycetes</taxon>
        <taxon>Mycobacteriales</taxon>
        <taxon>Corynebacteriaceae</taxon>
        <taxon>Corynebacterium</taxon>
    </lineage>
</organism>
<evidence type="ECO:0000313" key="2">
    <source>
        <dbReference type="EMBL" id="SIS38812.1"/>
    </source>
</evidence>
<keyword evidence="3" id="KW-1185">Reference proteome</keyword>
<feature type="transmembrane region" description="Helical" evidence="1">
    <location>
        <begin position="6"/>
        <end position="25"/>
    </location>
</feature>
<evidence type="ECO:0000313" key="3">
    <source>
        <dbReference type="Proteomes" id="UP000186292"/>
    </source>
</evidence>
<dbReference type="Proteomes" id="UP000186292">
    <property type="component" value="Unassembled WGS sequence"/>
</dbReference>
<evidence type="ECO:0000256" key="1">
    <source>
        <dbReference type="SAM" id="Phobius"/>
    </source>
</evidence>
<reference evidence="3" key="1">
    <citation type="submission" date="2017-01" db="EMBL/GenBank/DDBJ databases">
        <authorList>
            <person name="Varghese N."/>
            <person name="Submissions S."/>
        </authorList>
    </citation>
    <scope>NUCLEOTIDE SEQUENCE [LARGE SCALE GENOMIC DNA]</scope>
    <source>
        <strain evidence="3">DSM 44531</strain>
    </source>
</reference>
<sequence length="115" mass="12423">MAIWQIIVLVFVFLAVFMSVATLILQLRAPNALTRVNLLGPLVCIAFPALILAKLITDWSTDGVNAGDFIRAVVAILGVWIVGSVGSFIMGRAIHGVTVVDPRAALLREERAKKQ</sequence>
<dbReference type="AlphaFoldDB" id="A0A1N7IP28"/>
<keyword evidence="1" id="KW-0472">Membrane</keyword>
<dbReference type="OrthoDB" id="4419197at2"/>
<keyword evidence="1" id="KW-1133">Transmembrane helix</keyword>
<dbReference type="GO" id="GO:0015297">
    <property type="term" value="F:antiporter activity"/>
    <property type="evidence" value="ECO:0007669"/>
    <property type="project" value="InterPro"/>
</dbReference>
<feature type="transmembrane region" description="Helical" evidence="1">
    <location>
        <begin position="69"/>
        <end position="89"/>
    </location>
</feature>
<protein>
    <submittedName>
        <fullName evidence="2">Multisubunit sodium/proton antiporter, MrpG subunit</fullName>
    </submittedName>
</protein>
<keyword evidence="1" id="KW-0812">Transmembrane</keyword>